<organism evidence="8 9">
    <name type="scientific">Thauera chlorobenzoica</name>
    <dbReference type="NCBI Taxonomy" id="96773"/>
    <lineage>
        <taxon>Bacteria</taxon>
        <taxon>Pseudomonadati</taxon>
        <taxon>Pseudomonadota</taxon>
        <taxon>Betaproteobacteria</taxon>
        <taxon>Rhodocyclales</taxon>
        <taxon>Zoogloeaceae</taxon>
        <taxon>Thauera</taxon>
    </lineage>
</organism>
<dbReference type="PANTHER" id="PTHR45663">
    <property type="entry name" value="GEO12009P1"/>
    <property type="match status" value="1"/>
</dbReference>
<dbReference type="PANTHER" id="PTHR45663:SF11">
    <property type="entry name" value="GEO12009P1"/>
    <property type="match status" value="1"/>
</dbReference>
<reference evidence="8 9" key="1">
    <citation type="submission" date="2016-12" db="EMBL/GenBank/DDBJ databases">
        <title>Complete genome sequence of Thauera chlorobenzoica, a Betaproteobacterium degrading haloaromatics anaerobically to CO2 and halides.</title>
        <authorList>
            <person name="Goris T."/>
            <person name="Mergelsberg M."/>
            <person name="Boll M."/>
        </authorList>
    </citation>
    <scope>NUCLEOTIDE SEQUENCE [LARGE SCALE GENOMIC DNA]</scope>
    <source>
        <strain evidence="8 9">3CB1</strain>
    </source>
</reference>
<comment type="similarity">
    <text evidence="1 7">Belongs to the thioredoxin family.</text>
</comment>
<keyword evidence="3" id="KW-0249">Electron transport</keyword>
<dbReference type="STRING" id="96773.Tchl_3374"/>
<dbReference type="InterPro" id="IPR017937">
    <property type="entry name" value="Thioredoxin_CS"/>
</dbReference>
<dbReference type="EMBL" id="CP018839">
    <property type="protein sequence ID" value="APR06180.1"/>
    <property type="molecule type" value="Genomic_DNA"/>
</dbReference>
<sequence length="108" mass="11927">MSEHIHYVTDGNFEIEVLQSQIPVLVDYWAEWCGPCKMIAPILDDVAKDYAGKLKVAKLNIDENQETPAKYGIRGIPTLMLFKGGNVEATKVGALSKSQLTAFIDSNI</sequence>
<dbReference type="OrthoDB" id="9790390at2"/>
<dbReference type="InterPro" id="IPR036249">
    <property type="entry name" value="Thioredoxin-like_sf"/>
</dbReference>
<protein>
    <recommendedName>
        <fullName evidence="6 7">Thioredoxin</fullName>
    </recommendedName>
</protein>
<dbReference type="KEGG" id="tcl:Tchl_3374"/>
<dbReference type="NCBIfam" id="NF006898">
    <property type="entry name" value="PRK09381.1"/>
    <property type="match status" value="1"/>
</dbReference>
<dbReference type="Gene3D" id="3.40.30.10">
    <property type="entry name" value="Glutaredoxin"/>
    <property type="match status" value="1"/>
</dbReference>
<dbReference type="PROSITE" id="PS51352">
    <property type="entry name" value="THIOREDOXIN_2"/>
    <property type="match status" value="1"/>
</dbReference>
<keyword evidence="5" id="KW-0676">Redox-active center</keyword>
<proteinExistence type="inferred from homology"/>
<dbReference type="InterPro" id="IPR005746">
    <property type="entry name" value="Thioredoxin"/>
</dbReference>
<evidence type="ECO:0000256" key="6">
    <source>
        <dbReference type="NCBIfam" id="TIGR01068"/>
    </source>
</evidence>
<dbReference type="FunFam" id="3.40.30.10:FF:000001">
    <property type="entry name" value="Thioredoxin"/>
    <property type="match status" value="1"/>
</dbReference>
<evidence type="ECO:0000256" key="2">
    <source>
        <dbReference type="ARBA" id="ARBA00022448"/>
    </source>
</evidence>
<dbReference type="PROSITE" id="PS00194">
    <property type="entry name" value="THIOREDOXIN_1"/>
    <property type="match status" value="1"/>
</dbReference>
<evidence type="ECO:0000256" key="5">
    <source>
        <dbReference type="ARBA" id="ARBA00023284"/>
    </source>
</evidence>
<gene>
    <name evidence="8" type="ORF">Tchl_3374</name>
</gene>
<dbReference type="GO" id="GO:0015035">
    <property type="term" value="F:protein-disulfide reductase activity"/>
    <property type="evidence" value="ECO:0007669"/>
    <property type="project" value="UniProtKB-UniRule"/>
</dbReference>
<dbReference type="RefSeq" id="WP_075149421.1">
    <property type="nucleotide sequence ID" value="NZ_CP018839.1"/>
</dbReference>
<evidence type="ECO:0000256" key="3">
    <source>
        <dbReference type="ARBA" id="ARBA00022982"/>
    </source>
</evidence>
<dbReference type="GO" id="GO:0005829">
    <property type="term" value="C:cytosol"/>
    <property type="evidence" value="ECO:0007669"/>
    <property type="project" value="TreeGrafter"/>
</dbReference>
<dbReference type="PIRSF" id="PIRSF000077">
    <property type="entry name" value="Thioredoxin"/>
    <property type="match status" value="1"/>
</dbReference>
<keyword evidence="4" id="KW-1015">Disulfide bond</keyword>
<keyword evidence="2" id="KW-0813">Transport</keyword>
<dbReference type="CDD" id="cd02947">
    <property type="entry name" value="TRX_family"/>
    <property type="match status" value="1"/>
</dbReference>
<dbReference type="InterPro" id="IPR013766">
    <property type="entry name" value="Thioredoxin_domain"/>
</dbReference>
<dbReference type="AlphaFoldDB" id="A0A1H5TGH8"/>
<evidence type="ECO:0000313" key="9">
    <source>
        <dbReference type="Proteomes" id="UP000185739"/>
    </source>
</evidence>
<dbReference type="Pfam" id="PF00085">
    <property type="entry name" value="Thioredoxin"/>
    <property type="match status" value="1"/>
</dbReference>
<dbReference type="SUPFAM" id="SSF52833">
    <property type="entry name" value="Thioredoxin-like"/>
    <property type="match status" value="1"/>
</dbReference>
<evidence type="ECO:0000256" key="7">
    <source>
        <dbReference type="PIRNR" id="PIRNR000077"/>
    </source>
</evidence>
<dbReference type="NCBIfam" id="TIGR01068">
    <property type="entry name" value="thioredoxin"/>
    <property type="match status" value="1"/>
</dbReference>
<dbReference type="PRINTS" id="PR00421">
    <property type="entry name" value="THIOREDOXIN"/>
</dbReference>
<accession>A0A1H5TGH8</accession>
<name>A0A1H5TGH8_9RHOO</name>
<keyword evidence="9" id="KW-1185">Reference proteome</keyword>
<dbReference type="GO" id="GO:0045454">
    <property type="term" value="P:cell redox homeostasis"/>
    <property type="evidence" value="ECO:0007669"/>
    <property type="project" value="TreeGrafter"/>
</dbReference>
<dbReference type="Proteomes" id="UP000185739">
    <property type="component" value="Chromosome"/>
</dbReference>
<evidence type="ECO:0000256" key="1">
    <source>
        <dbReference type="ARBA" id="ARBA00008987"/>
    </source>
</evidence>
<evidence type="ECO:0000256" key="4">
    <source>
        <dbReference type="ARBA" id="ARBA00023157"/>
    </source>
</evidence>
<evidence type="ECO:0000313" key="8">
    <source>
        <dbReference type="EMBL" id="APR06180.1"/>
    </source>
</evidence>